<dbReference type="Proteomes" id="UP000199602">
    <property type="component" value="Unassembled WGS sequence"/>
</dbReference>
<sequence>MYLKEKQPMVLVVLVSDKLERALSKVLKKEPNYILTIEKYPSYIKGIYVRKDSSNKW</sequence>
<dbReference type="EMBL" id="FNIN01000010">
    <property type="protein sequence ID" value="SDN88882.1"/>
    <property type="molecule type" value="Genomic_DNA"/>
</dbReference>
<dbReference type="AlphaFoldDB" id="A0A1H0F2M1"/>
<reference evidence="1 2" key="1">
    <citation type="submission" date="2016-10" db="EMBL/GenBank/DDBJ databases">
        <authorList>
            <person name="de Groot N.N."/>
        </authorList>
    </citation>
    <scope>NUCLEOTIDE SEQUENCE [LARGE SCALE GENOMIC DNA]</scope>
    <source>
        <strain evidence="1 2">DSM 15269</strain>
    </source>
</reference>
<gene>
    <name evidence="1" type="ORF">SAMN04488516_11048</name>
</gene>
<organism evidence="1 2">
    <name type="scientific">Desulfonauticus submarinus</name>
    <dbReference type="NCBI Taxonomy" id="206665"/>
    <lineage>
        <taxon>Bacteria</taxon>
        <taxon>Pseudomonadati</taxon>
        <taxon>Thermodesulfobacteriota</taxon>
        <taxon>Desulfovibrionia</taxon>
        <taxon>Desulfovibrionales</taxon>
        <taxon>Desulfonauticaceae</taxon>
        <taxon>Desulfonauticus</taxon>
    </lineage>
</organism>
<accession>A0A1H0F2M1</accession>
<protein>
    <submittedName>
        <fullName evidence="1">Uncharacterized protein</fullName>
    </submittedName>
</protein>
<keyword evidence="2" id="KW-1185">Reference proteome</keyword>
<dbReference type="STRING" id="206665.SAMN04488516_11048"/>
<proteinExistence type="predicted"/>
<dbReference type="RefSeq" id="WP_159427716.1">
    <property type="nucleotide sequence ID" value="NZ_FNIN01000010.1"/>
</dbReference>
<evidence type="ECO:0000313" key="2">
    <source>
        <dbReference type="Proteomes" id="UP000199602"/>
    </source>
</evidence>
<name>A0A1H0F2M1_9BACT</name>
<evidence type="ECO:0000313" key="1">
    <source>
        <dbReference type="EMBL" id="SDN88882.1"/>
    </source>
</evidence>